<comment type="caution">
    <text evidence="6">The sequence shown here is derived from an EMBL/GenBank/DDBJ whole genome shotgun (WGS) entry which is preliminary data.</text>
</comment>
<keyword evidence="3" id="KW-0408">Iron</keyword>
<keyword evidence="1" id="KW-0349">Heme</keyword>
<protein>
    <submittedName>
        <fullName evidence="6">Cytochrome c family protein</fullName>
    </submittedName>
</protein>
<evidence type="ECO:0000256" key="4">
    <source>
        <dbReference type="SAM" id="SignalP"/>
    </source>
</evidence>
<dbReference type="SUPFAM" id="SSF46626">
    <property type="entry name" value="Cytochrome c"/>
    <property type="match status" value="1"/>
</dbReference>
<dbReference type="InterPro" id="IPR009056">
    <property type="entry name" value="Cyt_c-like_dom"/>
</dbReference>
<accession>A0ABM9DEJ5</accession>
<evidence type="ECO:0000256" key="3">
    <source>
        <dbReference type="ARBA" id="ARBA00023004"/>
    </source>
</evidence>
<evidence type="ECO:0000313" key="7">
    <source>
        <dbReference type="Proteomes" id="UP001152604"/>
    </source>
</evidence>
<evidence type="ECO:0000313" key="6">
    <source>
        <dbReference type="EMBL" id="CAH2394979.1"/>
    </source>
</evidence>
<gene>
    <name evidence="6" type="ORF">MES4922_110341</name>
</gene>
<dbReference type="InterPro" id="IPR036909">
    <property type="entry name" value="Cyt_c-like_dom_sf"/>
</dbReference>
<sequence length="157" mass="17106">MVAMINTSTFLCILRRSTVAGAVVAAAVVVGPASANKDPVTPKQLKLYQEAFMEEVRKGDLLFHGDAAMAEQLGVKLSTTGWACAMCHPMASDTHPHAFPKFQQSMAKFATLRDMINWCIEKPNQGEKIDPESEAMKALEAYITWSNTGSVLVPGKY</sequence>
<name>A0ABM9DEJ5_9HYPH</name>
<feature type="domain" description="Cytochrome c" evidence="5">
    <location>
        <begin position="79"/>
        <end position="147"/>
    </location>
</feature>
<feature type="chain" id="PRO_5046103563" evidence="4">
    <location>
        <begin position="23"/>
        <end position="157"/>
    </location>
</feature>
<keyword evidence="4" id="KW-0732">Signal</keyword>
<proteinExistence type="predicted"/>
<dbReference type="EMBL" id="CAKXZS010000003">
    <property type="protein sequence ID" value="CAH2394979.1"/>
    <property type="molecule type" value="Genomic_DNA"/>
</dbReference>
<evidence type="ECO:0000256" key="1">
    <source>
        <dbReference type="ARBA" id="ARBA00022617"/>
    </source>
</evidence>
<evidence type="ECO:0000256" key="2">
    <source>
        <dbReference type="ARBA" id="ARBA00022723"/>
    </source>
</evidence>
<evidence type="ECO:0000259" key="5">
    <source>
        <dbReference type="Pfam" id="PF21342"/>
    </source>
</evidence>
<dbReference type="Proteomes" id="UP001152604">
    <property type="component" value="Unassembled WGS sequence"/>
</dbReference>
<keyword evidence="2" id="KW-0479">Metal-binding</keyword>
<feature type="signal peptide" evidence="4">
    <location>
        <begin position="1"/>
        <end position="22"/>
    </location>
</feature>
<keyword evidence="7" id="KW-1185">Reference proteome</keyword>
<dbReference type="Pfam" id="PF21342">
    <property type="entry name" value="SoxA-TsdA_cyt-c"/>
    <property type="match status" value="1"/>
</dbReference>
<reference evidence="6" key="1">
    <citation type="submission" date="2022-03" db="EMBL/GenBank/DDBJ databases">
        <authorList>
            <person name="Brunel B."/>
        </authorList>
    </citation>
    <scope>NUCLEOTIDE SEQUENCE</scope>
    <source>
        <strain evidence="6">STM4922sample</strain>
    </source>
</reference>
<organism evidence="6 7">
    <name type="scientific">Mesorhizobium ventifaucium</name>
    <dbReference type="NCBI Taxonomy" id="666020"/>
    <lineage>
        <taxon>Bacteria</taxon>
        <taxon>Pseudomonadati</taxon>
        <taxon>Pseudomonadota</taxon>
        <taxon>Alphaproteobacteria</taxon>
        <taxon>Hyphomicrobiales</taxon>
        <taxon>Phyllobacteriaceae</taxon>
        <taxon>Mesorhizobium</taxon>
    </lineage>
</organism>
<dbReference type="Gene3D" id="1.10.760.10">
    <property type="entry name" value="Cytochrome c-like domain"/>
    <property type="match status" value="1"/>
</dbReference>